<dbReference type="OrthoDB" id="10004661at2759"/>
<keyword evidence="2" id="KW-0436">Ligase</keyword>
<evidence type="ECO:0000259" key="3">
    <source>
        <dbReference type="Pfam" id="PF23571"/>
    </source>
</evidence>
<dbReference type="Proteomes" id="UP000829196">
    <property type="component" value="Unassembled WGS sequence"/>
</dbReference>
<protein>
    <submittedName>
        <fullName evidence="5">Uncharacterized protein</fullName>
    </submittedName>
</protein>
<proteinExistence type="inferred from homology"/>
<evidence type="ECO:0000256" key="1">
    <source>
        <dbReference type="ARBA" id="ARBA00008068"/>
    </source>
</evidence>
<evidence type="ECO:0000313" key="5">
    <source>
        <dbReference type="EMBL" id="KAI0529626.1"/>
    </source>
</evidence>
<evidence type="ECO:0000313" key="6">
    <source>
        <dbReference type="Proteomes" id="UP000829196"/>
    </source>
</evidence>
<dbReference type="InterPro" id="IPR055377">
    <property type="entry name" value="GH3_M"/>
</dbReference>
<comment type="similarity">
    <text evidence="1">Belongs to the IAA-amido conjugating enzyme family.</text>
</comment>
<dbReference type="Pfam" id="PF23572">
    <property type="entry name" value="GH3_C"/>
    <property type="match status" value="1"/>
</dbReference>
<dbReference type="PANTHER" id="PTHR31901">
    <property type="entry name" value="GH3 DOMAIN-CONTAINING PROTEIN"/>
    <property type="match status" value="1"/>
</dbReference>
<gene>
    <name evidence="5" type="ORF">KFK09_002180</name>
</gene>
<dbReference type="AlphaFoldDB" id="A0A8T3C6V3"/>
<feature type="domain" description="GH3 middle" evidence="3">
    <location>
        <begin position="375"/>
        <end position="455"/>
    </location>
</feature>
<accession>A0A8T3C6V3</accession>
<sequence length="606" mass="68567">MTVEEFSATGDLPEEMPQEPEDVIKWFETTAANAGISQAKTLRRILELNSHSEYLRRFLGADFEIGDYLDLNNLQSLFSSRVPLSSHSDIEPLIRRIADGEPSAGLVTGENISMLSLSSGTTDGRQKLVPFTRFSSQMTLRIFRLAAAYRSRIFPIRPKSKILEFIYSSRRLETNGGRVTIGTATTHWFASEEFRLRQSATQSFSCSPPEVIAAGDHRQSTYCHLLLGFVFSDDVDFIASTFAYSLVQALSALELVWPDLCHDIRTGTLNAAAVSSGKVRRAVLSLMGRPDPDRAEKMRRKCEELANREWAGAIRFLWPNAKYLYSIMTGSMLPYLRKLRHYAGGLPLVCADYGSTECWIGVNLEPSDPPERTLFTVIPTFAYFEFIPLTKARDRRCEEDDFEEGEALPLSKVKVGQQYEVVLTTFTGLYRYRLGDIVEVSGFYKETPQLKFICRRKLILTINIDKNTENDLQLAVEKALKLLSCEAKVELVDFTSHADTVKQPGHYVIYWEINGSTSDLLLNDCCTEMDLSFIDYGYVVSRKANSIGPLELRIVEGGTFRKILEYYIANGAAMSQFKTPRCTKNQSLLGILDYYTVKKFWSRAYC</sequence>
<evidence type="ECO:0000256" key="2">
    <source>
        <dbReference type="ARBA" id="ARBA00022598"/>
    </source>
</evidence>
<name>A0A8T3C6V3_DENNO</name>
<comment type="caution">
    <text evidence="5">The sequence shown here is derived from an EMBL/GenBank/DDBJ whole genome shotgun (WGS) entry which is preliminary data.</text>
</comment>
<keyword evidence="6" id="KW-1185">Reference proteome</keyword>
<dbReference type="InterPro" id="IPR055378">
    <property type="entry name" value="GH3_C"/>
</dbReference>
<dbReference type="GO" id="GO:0016881">
    <property type="term" value="F:acid-amino acid ligase activity"/>
    <property type="evidence" value="ECO:0007669"/>
    <property type="project" value="TreeGrafter"/>
</dbReference>
<reference evidence="5" key="1">
    <citation type="journal article" date="2022" name="Front. Genet.">
        <title>Chromosome-Scale Assembly of the Dendrobium nobile Genome Provides Insights Into the Molecular Mechanism of the Biosynthesis of the Medicinal Active Ingredient of Dendrobium.</title>
        <authorList>
            <person name="Xu Q."/>
            <person name="Niu S.-C."/>
            <person name="Li K.-L."/>
            <person name="Zheng P.-J."/>
            <person name="Zhang X.-J."/>
            <person name="Jia Y."/>
            <person name="Liu Y."/>
            <person name="Niu Y.-X."/>
            <person name="Yu L.-H."/>
            <person name="Chen D.-F."/>
            <person name="Zhang G.-Q."/>
        </authorList>
    </citation>
    <scope>NUCLEOTIDE SEQUENCE</scope>
    <source>
        <tissue evidence="5">Leaf</tissue>
    </source>
</reference>
<dbReference type="InterPro" id="IPR004993">
    <property type="entry name" value="GH3"/>
</dbReference>
<feature type="domain" description="GH3 C-terminal" evidence="4">
    <location>
        <begin position="471"/>
        <end position="586"/>
    </location>
</feature>
<dbReference type="GO" id="GO:0005737">
    <property type="term" value="C:cytoplasm"/>
    <property type="evidence" value="ECO:0007669"/>
    <property type="project" value="TreeGrafter"/>
</dbReference>
<dbReference type="SMR" id="A0A8T3C6V3"/>
<dbReference type="EMBL" id="JAGYWB010000002">
    <property type="protein sequence ID" value="KAI0529626.1"/>
    <property type="molecule type" value="Genomic_DNA"/>
</dbReference>
<evidence type="ECO:0000259" key="4">
    <source>
        <dbReference type="Pfam" id="PF23572"/>
    </source>
</evidence>
<dbReference type="PANTHER" id="PTHR31901:SF48">
    <property type="entry name" value="INDOLE-3-ACETIC ACID-AMIDO SYNTHETASE GH3.10"/>
    <property type="match status" value="1"/>
</dbReference>
<dbReference type="Pfam" id="PF03321">
    <property type="entry name" value="GH3"/>
    <property type="match status" value="1"/>
</dbReference>
<dbReference type="Pfam" id="PF23571">
    <property type="entry name" value="GH3_M"/>
    <property type="match status" value="1"/>
</dbReference>
<organism evidence="5 6">
    <name type="scientific">Dendrobium nobile</name>
    <name type="common">Orchid</name>
    <dbReference type="NCBI Taxonomy" id="94219"/>
    <lineage>
        <taxon>Eukaryota</taxon>
        <taxon>Viridiplantae</taxon>
        <taxon>Streptophyta</taxon>
        <taxon>Embryophyta</taxon>
        <taxon>Tracheophyta</taxon>
        <taxon>Spermatophyta</taxon>
        <taxon>Magnoliopsida</taxon>
        <taxon>Liliopsida</taxon>
        <taxon>Asparagales</taxon>
        <taxon>Orchidaceae</taxon>
        <taxon>Epidendroideae</taxon>
        <taxon>Malaxideae</taxon>
        <taxon>Dendrobiinae</taxon>
        <taxon>Dendrobium</taxon>
    </lineage>
</organism>